<evidence type="ECO:0000259" key="7">
    <source>
        <dbReference type="Pfam" id="PF00626"/>
    </source>
</evidence>
<organism evidence="8">
    <name type="scientific">Zea mays</name>
    <name type="common">Maize</name>
    <dbReference type="NCBI Taxonomy" id="4577"/>
    <lineage>
        <taxon>Eukaryota</taxon>
        <taxon>Viridiplantae</taxon>
        <taxon>Streptophyta</taxon>
        <taxon>Embryophyta</taxon>
        <taxon>Tracheophyta</taxon>
        <taxon>Spermatophyta</taxon>
        <taxon>Magnoliopsida</taxon>
        <taxon>Liliopsida</taxon>
        <taxon>Poales</taxon>
        <taxon>Poaceae</taxon>
        <taxon>PACMAD clade</taxon>
        <taxon>Panicoideae</taxon>
        <taxon>Andropogonodae</taxon>
        <taxon>Andropogoneae</taxon>
        <taxon>Tripsacinae</taxon>
        <taxon>Zea</taxon>
    </lineage>
</organism>
<dbReference type="ExpressionAtlas" id="A0A1D6EAZ7">
    <property type="expression patterns" value="baseline and differential"/>
</dbReference>
<evidence type="ECO:0000256" key="5">
    <source>
        <dbReference type="ARBA" id="ARBA00022989"/>
    </source>
</evidence>
<dbReference type="PANTHER" id="PTHR14969">
    <property type="entry name" value="SPHINGOSINE-1-PHOSPHATE PHOSPHOHYDROLASE"/>
    <property type="match status" value="1"/>
</dbReference>
<dbReference type="InterPro" id="IPR029006">
    <property type="entry name" value="ADF-H/Gelsolin-like_dom_sf"/>
</dbReference>
<proteinExistence type="predicted"/>
<dbReference type="EMBL" id="CM007648">
    <property type="protein sequence ID" value="ONM17530.1"/>
    <property type="molecule type" value="Genomic_DNA"/>
</dbReference>
<dbReference type="InterPro" id="IPR036180">
    <property type="entry name" value="Gelsolin-like_dom_sf"/>
</dbReference>
<dbReference type="Pfam" id="PF00626">
    <property type="entry name" value="Gelsolin"/>
    <property type="match status" value="1"/>
</dbReference>
<gene>
    <name evidence="8" type="ORF">ZEAMMB73_Zm00001d003703</name>
</gene>
<evidence type="ECO:0000256" key="1">
    <source>
        <dbReference type="ARBA" id="ARBA00004477"/>
    </source>
</evidence>
<accession>A0A1D6EAZ7</accession>
<sequence>MEERREMDPVTHAHRVAWLQHGLLVLLQIHPVRLHLDGDAAVHRPTTEDICYYLDCHLTSIKATRNLVTEIFNFSQDDLLTEDMMILDTHGEVFIWIGQYVESKEKQKAFDIGQFRRFNCLRCFSCVESLQKLEHKMLDNFFSVLSCVISVPFYTGFLPLLFWSGHGRLARQMTLLMAFCDYLGNSVKDMVSAPRPCSLPIRRVTATEDEKENAIYLLHYVLTYGEHGSLTVAAGLSLALLPQICCGFSSSDPCWCSAKELEIGDFGYAWSFEFFLCCNPYRELL</sequence>
<dbReference type="Gene3D" id="3.40.20.10">
    <property type="entry name" value="Severin"/>
    <property type="match status" value="1"/>
</dbReference>
<keyword evidence="6" id="KW-0472">Membrane</keyword>
<dbReference type="PANTHER" id="PTHR14969:SF28">
    <property type="entry name" value="DIHYDROSPHINGOSINE 1-PHOSPHATE PHOSPHATASE LCB3-RELATED"/>
    <property type="match status" value="1"/>
</dbReference>
<keyword evidence="3" id="KW-0378">Hydrolase</keyword>
<dbReference type="SUPFAM" id="SSF82754">
    <property type="entry name" value="C-terminal, gelsolin-like domain of Sec23/24"/>
    <property type="match status" value="1"/>
</dbReference>
<dbReference type="InParanoid" id="A0A1D6EAZ7"/>
<feature type="domain" description="Gelsolin-like" evidence="7">
    <location>
        <begin position="70"/>
        <end position="110"/>
    </location>
</feature>
<dbReference type="STRING" id="4577.A0A1D6EAZ7"/>
<evidence type="ECO:0000256" key="3">
    <source>
        <dbReference type="ARBA" id="ARBA00022801"/>
    </source>
</evidence>
<keyword evidence="2" id="KW-0812">Transmembrane</keyword>
<dbReference type="InterPro" id="IPR007123">
    <property type="entry name" value="Gelsolin-like_dom"/>
</dbReference>
<dbReference type="GO" id="GO:0016787">
    <property type="term" value="F:hydrolase activity"/>
    <property type="evidence" value="ECO:0007669"/>
    <property type="project" value="UniProtKB-KW"/>
</dbReference>
<name>A0A1D6EAZ7_MAIZE</name>
<comment type="subcellular location">
    <subcellularLocation>
        <location evidence="1">Endoplasmic reticulum membrane</location>
        <topology evidence="1">Multi-pass membrane protein</topology>
    </subcellularLocation>
</comment>
<dbReference type="AlphaFoldDB" id="A0A1D6EAZ7"/>
<dbReference type="GO" id="GO:0005789">
    <property type="term" value="C:endoplasmic reticulum membrane"/>
    <property type="evidence" value="ECO:0007669"/>
    <property type="project" value="UniProtKB-SubCell"/>
</dbReference>
<evidence type="ECO:0000256" key="6">
    <source>
        <dbReference type="ARBA" id="ARBA00023136"/>
    </source>
</evidence>
<protein>
    <submittedName>
        <fullName evidence="8">Lipid phosphate phosphatase delta</fullName>
    </submittedName>
</protein>
<evidence type="ECO:0000256" key="2">
    <source>
        <dbReference type="ARBA" id="ARBA00022692"/>
    </source>
</evidence>
<evidence type="ECO:0000313" key="8">
    <source>
        <dbReference type="EMBL" id="ONM17530.1"/>
    </source>
</evidence>
<reference evidence="8" key="1">
    <citation type="submission" date="2015-12" db="EMBL/GenBank/DDBJ databases">
        <title>Update maize B73 reference genome by single molecule sequencing technologies.</title>
        <authorList>
            <consortium name="Maize Genome Sequencing Project"/>
            <person name="Ware D."/>
        </authorList>
    </citation>
    <scope>NUCLEOTIDE SEQUENCE [LARGE SCALE GENOMIC DNA]</scope>
    <source>
        <tissue evidence="8">Seedling</tissue>
    </source>
</reference>
<evidence type="ECO:0000256" key="4">
    <source>
        <dbReference type="ARBA" id="ARBA00022824"/>
    </source>
</evidence>
<keyword evidence="4" id="KW-0256">Endoplasmic reticulum</keyword>
<keyword evidence="5" id="KW-1133">Transmembrane helix</keyword>